<protein>
    <submittedName>
        <fullName evidence="3">FAD/NAD(P)-binding protein</fullName>
    </submittedName>
</protein>
<dbReference type="PANTHER" id="PTHR40254">
    <property type="entry name" value="BLR0577 PROTEIN"/>
    <property type="match status" value="1"/>
</dbReference>
<evidence type="ECO:0000256" key="1">
    <source>
        <dbReference type="SAM" id="MobiDB-lite"/>
    </source>
</evidence>
<dbReference type="Proteomes" id="UP000663421">
    <property type="component" value="Chromosome"/>
</dbReference>
<sequence>MTTQRLDVCLIGAGPRGLSVLERLCANAAEAAPTTSVTIHVVDPYPPGAGRVWRSGQSRHLLMNTVAGQVTMFTDETVEMAGPVLPGPSLYEWARFVSLTGGLDEVGYDEEVLAEARRLTPDSYPTRAFHGHYLEWVHRRVTGTAPASVRTVSHRSRAVGLEERTAGGAQTVVLEDGTRLEGLHAVVLAQGHVPQRRSPREAAHAAFAEARGLRYVPPAGPAEVDLSGVRPGEAVGLLGLGLNFFDYLALLTEGRGGRFERRAGRLVYRPSGREPRLLAGSRRGVPFHSRGENQKGPHGRHHPLVLTPEVISGLRRRARERGGLDFRSELWPLISKEVETVYYTALLTSRGREAAAHRLRAAYPSAPRGGAEEDRLLTESGIPPRQRWNWDRIARPCPAHGLRSPAAFRSWLLEYLRADLEAARAGNVHGPLKAALDVLRDLRNEIRLVVDHGGLTARSHREDLDAWYTPLNAFVSIGPPARRIEEAVALIEAGVLTVLGPRTVAYADAEEGAFVLESRAVPGSRRPVTTLIDARLPGTDVRSSADPLLSGLLADGQCVPYVVGGARGGRGGHETGDPETGGHETGGHETGGRETGAHETSGHETGGRETGAHETSGHGTTGHETGGLAVGPSPYHLLNAAGRPHPRRFAFGVPTESVHWATAAGVRPGVGSVILSDADAISRAVLALRDGSPTDPNGPTGPTGPETIEVSVP</sequence>
<dbReference type="InterPro" id="IPR038732">
    <property type="entry name" value="HpyO/CreE_NAD-binding"/>
</dbReference>
<feature type="region of interest" description="Disordered" evidence="1">
    <location>
        <begin position="283"/>
        <end position="304"/>
    </location>
</feature>
<proteinExistence type="predicted"/>
<gene>
    <name evidence="3" type="ORF">I1A49_11265</name>
</gene>
<accession>A0ABX6W4S3</accession>
<feature type="region of interest" description="Disordered" evidence="1">
    <location>
        <begin position="688"/>
        <end position="713"/>
    </location>
</feature>
<evidence type="ECO:0000259" key="2">
    <source>
        <dbReference type="Pfam" id="PF13454"/>
    </source>
</evidence>
<dbReference type="InterPro" id="IPR036188">
    <property type="entry name" value="FAD/NAD-bd_sf"/>
</dbReference>
<feature type="domain" description="FAD-dependent urate hydroxylase HpyO/Asp monooxygenase CreE-like FAD/NAD(P)-binding" evidence="2">
    <location>
        <begin position="10"/>
        <end position="192"/>
    </location>
</feature>
<organism evidence="3 4">
    <name type="scientific">Streptomyces malaysiensis</name>
    <dbReference type="NCBI Taxonomy" id="92644"/>
    <lineage>
        <taxon>Bacteria</taxon>
        <taxon>Bacillati</taxon>
        <taxon>Actinomycetota</taxon>
        <taxon>Actinomycetes</taxon>
        <taxon>Kitasatosporales</taxon>
        <taxon>Streptomycetaceae</taxon>
        <taxon>Streptomyces</taxon>
        <taxon>Streptomyces violaceusniger group</taxon>
    </lineage>
</organism>
<feature type="region of interest" description="Disordered" evidence="1">
    <location>
        <begin position="565"/>
        <end position="630"/>
    </location>
</feature>
<feature type="compositionally biased region" description="Low complexity" evidence="1">
    <location>
        <begin position="691"/>
        <end position="707"/>
    </location>
</feature>
<evidence type="ECO:0000313" key="4">
    <source>
        <dbReference type="Proteomes" id="UP000663421"/>
    </source>
</evidence>
<name>A0ABX6W4S3_STRMQ</name>
<dbReference type="SUPFAM" id="SSF51905">
    <property type="entry name" value="FAD/NAD(P)-binding domain"/>
    <property type="match status" value="1"/>
</dbReference>
<feature type="compositionally biased region" description="Basic and acidic residues" evidence="1">
    <location>
        <begin position="571"/>
        <end position="616"/>
    </location>
</feature>
<evidence type="ECO:0000313" key="3">
    <source>
        <dbReference type="EMBL" id="QPI55431.1"/>
    </source>
</evidence>
<reference evidence="3 4" key="1">
    <citation type="submission" date="2020-11" db="EMBL/GenBank/DDBJ databases">
        <title>Complete genome sequence unveiled secondary metabolic potentials in Streptomyces solisilvae HNM0141.</title>
        <authorList>
            <person name="Huang X."/>
        </authorList>
    </citation>
    <scope>NUCLEOTIDE SEQUENCE [LARGE SCALE GENOMIC DNA]</scope>
    <source>
        <strain evidence="3 4">HNM0141</strain>
    </source>
</reference>
<dbReference type="PANTHER" id="PTHR40254:SF1">
    <property type="entry name" value="BLR0577 PROTEIN"/>
    <property type="match status" value="1"/>
</dbReference>
<keyword evidence="4" id="KW-1185">Reference proteome</keyword>
<dbReference type="InterPro" id="IPR052189">
    <property type="entry name" value="L-asp_N-monooxygenase_NS-form"/>
</dbReference>
<dbReference type="Pfam" id="PF13454">
    <property type="entry name" value="NAD_binding_9"/>
    <property type="match status" value="1"/>
</dbReference>
<dbReference type="EMBL" id="CP065050">
    <property type="protein sequence ID" value="QPI55431.1"/>
    <property type="molecule type" value="Genomic_DNA"/>
</dbReference>